<comment type="caution">
    <text evidence="4">The sequence shown here is derived from an EMBL/GenBank/DDBJ whole genome shotgun (WGS) entry which is preliminary data.</text>
</comment>
<evidence type="ECO:0000259" key="3">
    <source>
        <dbReference type="Pfam" id="PF19055"/>
    </source>
</evidence>
<reference evidence="5" key="1">
    <citation type="submission" date="2024-07" db="EMBL/GenBank/DDBJ databases">
        <title>Two chromosome-level genome assemblies of Korean endemic species Abeliophyllum distichum and Forsythia ovata (Oleaceae).</title>
        <authorList>
            <person name="Jang H."/>
        </authorList>
    </citation>
    <scope>NUCLEOTIDE SEQUENCE [LARGE SCALE GENOMIC DNA]</scope>
</reference>
<evidence type="ECO:0000256" key="2">
    <source>
        <dbReference type="ARBA" id="ARBA00023136"/>
    </source>
</evidence>
<dbReference type="InterPro" id="IPR043926">
    <property type="entry name" value="ABCG_dom"/>
</dbReference>
<gene>
    <name evidence="4" type="ORF">Adt_38944</name>
</gene>
<dbReference type="Proteomes" id="UP001604336">
    <property type="component" value="Unassembled WGS sequence"/>
</dbReference>
<dbReference type="EMBL" id="JBFOLK010000012">
    <property type="protein sequence ID" value="KAL2470808.1"/>
    <property type="molecule type" value="Genomic_DNA"/>
</dbReference>
<keyword evidence="1" id="KW-0813">Transport</keyword>
<name>A0ABD1Q3N6_9LAMI</name>
<keyword evidence="2" id="KW-0472">Membrane</keyword>
<keyword evidence="4" id="KW-0547">Nucleotide-binding</keyword>
<dbReference type="PANTHER" id="PTHR19241">
    <property type="entry name" value="ATP-BINDING CASSETTE TRANSPORTER"/>
    <property type="match status" value="1"/>
</dbReference>
<evidence type="ECO:0000313" key="5">
    <source>
        <dbReference type="Proteomes" id="UP001604336"/>
    </source>
</evidence>
<sequence length="128" mass="14424">MSLLQPAPETFDLFDDIILLSEGQIVYQGSREHIVDFFKSRRFKCPDRKAPTDFLQEIMIVAIITPTVFSRAELQSRIEDDEAVYIDTLLFGMLCNMFNGFAELSLTSSCILQAPGPTLPPTFGFHSV</sequence>
<dbReference type="Pfam" id="PF19055">
    <property type="entry name" value="ABC2_membrane_7"/>
    <property type="match status" value="1"/>
</dbReference>
<evidence type="ECO:0000313" key="4">
    <source>
        <dbReference type="EMBL" id="KAL2470808.1"/>
    </source>
</evidence>
<proteinExistence type="predicted"/>
<dbReference type="AlphaFoldDB" id="A0ABD1Q3N6"/>
<keyword evidence="5" id="KW-1185">Reference proteome</keyword>
<protein>
    <submittedName>
        <fullName evidence="4">ATP-binding cassette transporter</fullName>
    </submittedName>
</protein>
<keyword evidence="4" id="KW-0067">ATP-binding</keyword>
<organism evidence="4 5">
    <name type="scientific">Abeliophyllum distichum</name>
    <dbReference type="NCBI Taxonomy" id="126358"/>
    <lineage>
        <taxon>Eukaryota</taxon>
        <taxon>Viridiplantae</taxon>
        <taxon>Streptophyta</taxon>
        <taxon>Embryophyta</taxon>
        <taxon>Tracheophyta</taxon>
        <taxon>Spermatophyta</taxon>
        <taxon>Magnoliopsida</taxon>
        <taxon>eudicotyledons</taxon>
        <taxon>Gunneridae</taxon>
        <taxon>Pentapetalae</taxon>
        <taxon>asterids</taxon>
        <taxon>lamiids</taxon>
        <taxon>Lamiales</taxon>
        <taxon>Oleaceae</taxon>
        <taxon>Forsythieae</taxon>
        <taxon>Abeliophyllum</taxon>
    </lineage>
</organism>
<accession>A0ABD1Q3N6</accession>
<evidence type="ECO:0000256" key="1">
    <source>
        <dbReference type="ARBA" id="ARBA00022448"/>
    </source>
</evidence>
<feature type="domain" description="ABC transporter family G" evidence="3">
    <location>
        <begin position="5"/>
        <end position="59"/>
    </location>
</feature>
<dbReference type="GO" id="GO:0005524">
    <property type="term" value="F:ATP binding"/>
    <property type="evidence" value="ECO:0007669"/>
    <property type="project" value="UniProtKB-KW"/>
</dbReference>